<keyword evidence="5" id="KW-1035">Host cytoplasm</keyword>
<evidence type="ECO:0000256" key="5">
    <source>
        <dbReference type="ARBA" id="ARBA00023200"/>
    </source>
</evidence>
<proteinExistence type="predicted"/>
<evidence type="ECO:0000256" key="4">
    <source>
        <dbReference type="ARBA" id="ARBA00022921"/>
    </source>
</evidence>
<keyword evidence="3" id="KW-0946">Virion</keyword>
<accession>A0A0F6TGT9</accession>
<keyword evidence="2" id="KW-0920">Virion tegument</keyword>
<sequence length="340" mass="37427">MATSRLSARNLVNVRKFIERDCNWFRIRKGEHHREFKAVTSSSPYLGRVSEEDDGSCLVAILLIFKRNDGYVMCMSVNGKHLGPFMCAAVRRLKYNVECVGKVYVIHLLSPLMPATLAFSPVLSSFKELAGASGLSPSVIYNNSIVVKPEDAGRIEMHGNNEVTFGVGGAGAWVNVKDKIVTLYVYALCHDLFMACCDRIAFPSLAKIFTESTRCAKDSCMFCSDSGKHVNCLAEYGGCVPDNGLCFCYTACNGCDATVTQTAYMPYLEANDAIYSMFIRRHDAPGIPGTISACIGARNQQGGEVCMRTEPWCLFKVDCALSRLIVLSCPTLKRLVTDYL</sequence>
<gene>
    <name evidence="6" type="primary">a94</name>
</gene>
<evidence type="ECO:0000256" key="3">
    <source>
        <dbReference type="ARBA" id="ARBA00022844"/>
    </source>
</evidence>
<dbReference type="InterPro" id="IPR004286">
    <property type="entry name" value="Herpes_UL16/UL94"/>
</dbReference>
<evidence type="ECO:0000313" key="6">
    <source>
        <dbReference type="EMBL" id="AKE44262.1"/>
    </source>
</evidence>
<dbReference type="Proteomes" id="UP000105122">
    <property type="component" value="Segment"/>
</dbReference>
<keyword evidence="1" id="KW-1048">Host nucleus</keyword>
<dbReference type="GO" id="GO:0044423">
    <property type="term" value="C:virion component"/>
    <property type="evidence" value="ECO:0007669"/>
    <property type="project" value="UniProtKB-KW"/>
</dbReference>
<evidence type="ECO:0000256" key="2">
    <source>
        <dbReference type="ARBA" id="ARBA00022580"/>
    </source>
</evidence>
<evidence type="ECO:0000313" key="7">
    <source>
        <dbReference type="Proteomes" id="UP000105122"/>
    </source>
</evidence>
<evidence type="ECO:0000256" key="1">
    <source>
        <dbReference type="ARBA" id="ARBA00022562"/>
    </source>
</evidence>
<keyword evidence="4" id="KW-0426">Late protein</keyword>
<reference evidence="6 7" key="1">
    <citation type="journal article" date="2015" name="Genome Announc.">
        <title>Complete Genome Sequence of Rat Cytomegalovirus Strain ALL-03 (Malaysian Strain).</title>
        <authorList>
            <person name="Balakrishnan K.N."/>
            <person name="Abdullah A.A."/>
            <person name="Camalxaman S.N."/>
            <person name="Quah Y.W."/>
            <person name="Abba Y."/>
            <person name="Hani H."/>
            <person name="Loh H.S."/>
            <person name="Kamal F.M."/>
            <person name="Zeenathul N.A."/>
            <person name="Aini I."/>
            <person name="Omar A.R."/>
            <person name="Noordin M.M."/>
            <person name="Mohd Azmi M.L."/>
        </authorList>
    </citation>
    <scope>NUCLEOTIDE SEQUENCE [LARGE SCALE GENOMIC DNA]</scope>
    <source>
        <strain evidence="6">ALL-03</strain>
    </source>
</reference>
<name>A0A0F6TGT9_RCMVE</name>
<organism evidence="6 7">
    <name type="scientific">Rat cytomegalovirus ALL-03</name>
    <dbReference type="NCBI Taxonomy" id="1640278"/>
    <lineage>
        <taxon>Viruses</taxon>
        <taxon>Duplodnaviria</taxon>
        <taxon>Heunggongvirae</taxon>
        <taxon>Peploviricota</taxon>
        <taxon>Herviviricetes</taxon>
        <taxon>Herpesvirales</taxon>
        <taxon>Orthoherpesviridae</taxon>
        <taxon>Betaherpesvirinae</taxon>
        <taxon>Muromegalovirus</taxon>
        <taxon>Muromegalovirus muridbeta8</taxon>
        <taxon>Rat cytomegalovirus (isolate England)</taxon>
    </lineage>
</organism>
<dbReference type="Pfam" id="PF03044">
    <property type="entry name" value="Herpes_UL16"/>
    <property type="match status" value="1"/>
</dbReference>
<protein>
    <submittedName>
        <fullName evidence="6">A94</fullName>
    </submittedName>
</protein>
<dbReference type="EMBL" id="KP967684">
    <property type="protein sequence ID" value="AKE44262.1"/>
    <property type="molecule type" value="Genomic_DNA"/>
</dbReference>